<dbReference type="AlphaFoldDB" id="Q1LTH7"/>
<dbReference type="GO" id="GO:0003952">
    <property type="term" value="F:NAD+ synthase (glutamine-hydrolyzing) activity"/>
    <property type="evidence" value="ECO:0007669"/>
    <property type="project" value="InterPro"/>
</dbReference>
<dbReference type="Proteomes" id="UP000002427">
    <property type="component" value="Chromosome"/>
</dbReference>
<dbReference type="GO" id="GO:0005524">
    <property type="term" value="F:ATP binding"/>
    <property type="evidence" value="ECO:0007669"/>
    <property type="project" value="UniProtKB-UniRule"/>
</dbReference>
<dbReference type="Pfam" id="PF02540">
    <property type="entry name" value="NAD_synthase"/>
    <property type="match status" value="1"/>
</dbReference>
<dbReference type="NCBIfam" id="TIGR00552">
    <property type="entry name" value="nadE"/>
    <property type="match status" value="1"/>
</dbReference>
<keyword evidence="18" id="KW-1185">Reference proteome</keyword>
<keyword evidence="5 13" id="KW-0547">Nucleotide-binding</keyword>
<name>Q1LTH7_BAUCH</name>
<evidence type="ECO:0000259" key="16">
    <source>
        <dbReference type="Pfam" id="PF02540"/>
    </source>
</evidence>
<comment type="similarity">
    <text evidence="1 13 14">Belongs to the NAD synthetase family.</text>
</comment>
<evidence type="ECO:0000256" key="3">
    <source>
        <dbReference type="ARBA" id="ARBA00022598"/>
    </source>
</evidence>
<evidence type="ECO:0000313" key="18">
    <source>
        <dbReference type="Proteomes" id="UP000002427"/>
    </source>
</evidence>
<feature type="binding site" evidence="13">
    <location>
        <begin position="57"/>
        <end position="64"/>
    </location>
    <ligand>
        <name>ATP</name>
        <dbReference type="ChEBI" id="CHEBI:30616"/>
    </ligand>
</feature>
<dbReference type="InterPro" id="IPR022310">
    <property type="entry name" value="NAD/GMP_synthase"/>
</dbReference>
<dbReference type="InterPro" id="IPR022926">
    <property type="entry name" value="NH(3)-dep_NAD(+)_synth"/>
</dbReference>
<organism evidence="17 18">
    <name type="scientific">Baumannia cicadellinicola subsp. Homalodisca coagulata</name>
    <dbReference type="NCBI Taxonomy" id="374463"/>
    <lineage>
        <taxon>Bacteria</taxon>
        <taxon>Pseudomonadati</taxon>
        <taxon>Pseudomonadota</taxon>
        <taxon>Gammaproteobacteria</taxon>
        <taxon>Candidatus Palibaumannia</taxon>
    </lineage>
</organism>
<dbReference type="HOGENOM" id="CLU_059327_3_0_6"/>
<feature type="binding site" evidence="13">
    <location>
        <position position="222"/>
    </location>
    <ligand>
        <name>ATP</name>
        <dbReference type="ChEBI" id="CHEBI:30616"/>
    </ligand>
</feature>
<dbReference type="UniPathway" id="UPA00253">
    <property type="reaction ID" value="UER00333"/>
</dbReference>
<evidence type="ECO:0000256" key="12">
    <source>
        <dbReference type="ARBA" id="ARBA00070926"/>
    </source>
</evidence>
<dbReference type="InterPro" id="IPR003694">
    <property type="entry name" value="NAD_synthase"/>
</dbReference>
<dbReference type="Gene3D" id="3.40.50.620">
    <property type="entry name" value="HUPs"/>
    <property type="match status" value="1"/>
</dbReference>
<dbReference type="GO" id="GO:0046872">
    <property type="term" value="F:metal ion binding"/>
    <property type="evidence" value="ECO:0007669"/>
    <property type="project" value="UniProtKB-KW"/>
</dbReference>
<feature type="binding site" description="in other chain" evidence="13">
    <location>
        <begin position="271"/>
        <end position="272"/>
    </location>
    <ligand>
        <name>deamido-NAD(+)</name>
        <dbReference type="ChEBI" id="CHEBI:58437"/>
        <note>ligand shared between two neighboring subunits</note>
    </ligand>
</feature>
<gene>
    <name evidence="13 17" type="primary">nadE</name>
    <name evidence="17" type="ordered locus">BCI_0288</name>
</gene>
<evidence type="ECO:0000256" key="8">
    <source>
        <dbReference type="ARBA" id="ARBA00023027"/>
    </source>
</evidence>
<comment type="pathway">
    <text evidence="13">Cofactor biosynthesis; NAD(+) biosynthesis; NAD(+) from deamido-NAD(+) (ammonia route): step 1/1.</text>
</comment>
<dbReference type="GO" id="GO:0009435">
    <property type="term" value="P:NAD+ biosynthetic process"/>
    <property type="evidence" value="ECO:0007669"/>
    <property type="project" value="UniProtKB-UniRule"/>
</dbReference>
<reference evidence="17 18" key="1">
    <citation type="journal article" date="2006" name="PLoS Biol.">
        <title>Metabolic complementarity and genomics of the dual bacterial symbiosis of sharpshooters.</title>
        <authorList>
            <person name="Wu D."/>
            <person name="Daugherty S.C."/>
            <person name="Van Aken S.E."/>
            <person name="Pai G.H."/>
            <person name="Watkins K.L."/>
            <person name="Khouri H."/>
            <person name="Tallon L.J."/>
            <person name="Zaborsky J.M."/>
            <person name="Dunbar H.E."/>
            <person name="Tran P.L."/>
            <person name="Moran N.A."/>
            <person name="Eisen J.A."/>
        </authorList>
    </citation>
    <scope>NUCLEOTIDE SEQUENCE [LARGE SCALE GENOMIC DNA]</scope>
    <source>
        <strain evidence="17">Hc</strain>
    </source>
</reference>
<dbReference type="InterPro" id="IPR014729">
    <property type="entry name" value="Rossmann-like_a/b/a_fold"/>
</dbReference>
<dbReference type="SUPFAM" id="SSF52402">
    <property type="entry name" value="Adenine nucleotide alpha hydrolases-like"/>
    <property type="match status" value="1"/>
</dbReference>
<comment type="function">
    <text evidence="10 13">Catalyzes the ATP-dependent amidation of deamido-NAD to form NAD. Uses ammonia as a nitrogen source.</text>
</comment>
<feature type="domain" description="NAD/GMP synthase" evidence="16">
    <location>
        <begin position="36"/>
        <end position="276"/>
    </location>
</feature>
<feature type="binding site" description="in other chain" evidence="13">
    <location>
        <position position="184"/>
    </location>
    <ligand>
        <name>deamido-NAD(+)</name>
        <dbReference type="ChEBI" id="CHEBI:58437"/>
        <note>ligand shared between two neighboring subunits</note>
    </ligand>
</feature>
<dbReference type="KEGG" id="bci:BCI_0288"/>
<dbReference type="HAMAP" id="MF_00193">
    <property type="entry name" value="NadE_ammonia_dep"/>
    <property type="match status" value="1"/>
</dbReference>
<evidence type="ECO:0000256" key="2">
    <source>
        <dbReference type="ARBA" id="ARBA00011738"/>
    </source>
</evidence>
<comment type="catalytic activity">
    <reaction evidence="9 13 15">
        <text>deamido-NAD(+) + NH4(+) + ATP = AMP + diphosphate + NAD(+) + H(+)</text>
        <dbReference type="Rhea" id="RHEA:21188"/>
        <dbReference type="ChEBI" id="CHEBI:15378"/>
        <dbReference type="ChEBI" id="CHEBI:28938"/>
        <dbReference type="ChEBI" id="CHEBI:30616"/>
        <dbReference type="ChEBI" id="CHEBI:33019"/>
        <dbReference type="ChEBI" id="CHEBI:57540"/>
        <dbReference type="ChEBI" id="CHEBI:58437"/>
        <dbReference type="ChEBI" id="CHEBI:456215"/>
        <dbReference type="EC" id="6.3.1.5"/>
    </reaction>
</comment>
<dbReference type="NCBIfam" id="NF001979">
    <property type="entry name" value="PRK00768.1"/>
    <property type="match status" value="1"/>
</dbReference>
<dbReference type="EMBL" id="CP000238">
    <property type="protein sequence ID" value="ABF13886.1"/>
    <property type="molecule type" value="Genomic_DNA"/>
</dbReference>
<dbReference type="EC" id="6.3.1.5" evidence="11 13"/>
<evidence type="ECO:0000256" key="14">
    <source>
        <dbReference type="RuleBase" id="RU003811"/>
    </source>
</evidence>
<evidence type="ECO:0000256" key="9">
    <source>
        <dbReference type="ARBA" id="ARBA00051206"/>
    </source>
</evidence>
<dbReference type="CDD" id="cd00553">
    <property type="entry name" value="NAD_synthase"/>
    <property type="match status" value="1"/>
</dbReference>
<dbReference type="PANTHER" id="PTHR23090:SF7">
    <property type="entry name" value="NH(3)-DEPENDENT NAD(+) SYNTHETASE"/>
    <property type="match status" value="1"/>
</dbReference>
<proteinExistence type="inferred from homology"/>
<accession>Q1LTH7</accession>
<evidence type="ECO:0000256" key="7">
    <source>
        <dbReference type="ARBA" id="ARBA00022842"/>
    </source>
</evidence>
<feature type="binding site" evidence="13">
    <location>
        <position position="63"/>
    </location>
    <ligand>
        <name>Mg(2+)</name>
        <dbReference type="ChEBI" id="CHEBI:18420"/>
    </ligand>
</feature>
<feature type="binding site" evidence="13">
    <location>
        <position position="176"/>
    </location>
    <ligand>
        <name>Mg(2+)</name>
        <dbReference type="ChEBI" id="CHEBI:18420"/>
    </ligand>
</feature>
<evidence type="ECO:0000256" key="1">
    <source>
        <dbReference type="ARBA" id="ARBA00005859"/>
    </source>
</evidence>
<keyword evidence="8 13" id="KW-0520">NAD</keyword>
<evidence type="ECO:0000256" key="10">
    <source>
        <dbReference type="ARBA" id="ARBA00055966"/>
    </source>
</evidence>
<evidence type="ECO:0000313" key="17">
    <source>
        <dbReference type="EMBL" id="ABF13886.1"/>
    </source>
</evidence>
<dbReference type="GO" id="GO:0005737">
    <property type="term" value="C:cytoplasm"/>
    <property type="evidence" value="ECO:0007669"/>
    <property type="project" value="InterPro"/>
</dbReference>
<keyword evidence="3 13" id="KW-0436">Ligase</keyword>
<evidence type="ECO:0000256" key="15">
    <source>
        <dbReference type="RuleBase" id="RU003812"/>
    </source>
</evidence>
<feature type="binding site" description="in other chain" evidence="13">
    <location>
        <position position="151"/>
    </location>
    <ligand>
        <name>deamido-NAD(+)</name>
        <dbReference type="ChEBI" id="CHEBI:58437"/>
        <note>ligand shared between two neighboring subunits</note>
    </ligand>
</feature>
<dbReference type="PANTHER" id="PTHR23090">
    <property type="entry name" value="NH 3 /GLUTAMINE-DEPENDENT NAD + SYNTHETASE"/>
    <property type="match status" value="1"/>
</dbReference>
<evidence type="ECO:0000256" key="5">
    <source>
        <dbReference type="ARBA" id="ARBA00022741"/>
    </source>
</evidence>
<evidence type="ECO:0000256" key="4">
    <source>
        <dbReference type="ARBA" id="ARBA00022723"/>
    </source>
</evidence>
<comment type="subunit">
    <text evidence="2 13">Homodimer.</text>
</comment>
<feature type="binding site" evidence="13">
    <location>
        <position position="191"/>
    </location>
    <ligand>
        <name>deamido-NAD(+)</name>
        <dbReference type="ChEBI" id="CHEBI:58437"/>
        <note>ligand shared between two neighboring subunits</note>
    </ligand>
</feature>
<protein>
    <recommendedName>
        <fullName evidence="12 13">NH(3)-dependent NAD(+) synthetase</fullName>
        <ecNumber evidence="11 13">6.3.1.5</ecNumber>
    </recommendedName>
</protein>
<dbReference type="GO" id="GO:0008795">
    <property type="term" value="F:NAD+ synthase activity"/>
    <property type="evidence" value="ECO:0007669"/>
    <property type="project" value="UniProtKB-UniRule"/>
</dbReference>
<keyword evidence="7 13" id="KW-0460">Magnesium</keyword>
<feature type="binding site" evidence="13">
    <location>
        <position position="200"/>
    </location>
    <ligand>
        <name>ATP</name>
        <dbReference type="ChEBI" id="CHEBI:30616"/>
    </ligand>
</feature>
<feature type="binding site" evidence="13">
    <location>
        <position position="171"/>
    </location>
    <ligand>
        <name>ATP</name>
        <dbReference type="ChEBI" id="CHEBI:30616"/>
    </ligand>
</feature>
<evidence type="ECO:0000256" key="11">
    <source>
        <dbReference type="ARBA" id="ARBA00066987"/>
    </source>
</evidence>
<evidence type="ECO:0000256" key="13">
    <source>
        <dbReference type="HAMAP-Rule" id="MF_00193"/>
    </source>
</evidence>
<evidence type="ECO:0000256" key="6">
    <source>
        <dbReference type="ARBA" id="ARBA00022840"/>
    </source>
</evidence>
<keyword evidence="6 13" id="KW-0067">ATP-binding</keyword>
<dbReference type="FunFam" id="3.40.50.620:FF:000015">
    <property type="entry name" value="NH(3)-dependent NAD(+) synthetase"/>
    <property type="match status" value="1"/>
</dbReference>
<dbReference type="STRING" id="374463.BCI_0288"/>
<keyword evidence="4 13" id="KW-0479">Metal-binding</keyword>
<dbReference type="GO" id="GO:0004359">
    <property type="term" value="F:glutaminase activity"/>
    <property type="evidence" value="ECO:0007669"/>
    <property type="project" value="InterPro"/>
</dbReference>
<sequence length="284" mass="32117">MFKSVLLEEIFIKKQQEIIIALGVKAKIKPATEVRISIDFLKSYLKKYPSLHTLVLGISGGQDSTLAGKLCQLAIEELRYDTGKHNYQFIAVRLPYGEQKDEADCNDVINFIQPDRVIRINIKNSIQASEITLRSAGLILSDFLKGNEKARERMKVQYSIASLTSGLVVGTNNAAEAITGFFTKYGDGGTDINPLFRLNKRQVTALLQHLVCPQHLYLKTPTADLEDERPALPDELVLGVTYTQIDDYLEGKNIDFNAAQKIEKLYQQTEHKRHLPITIFDDFW</sequence>